<protein>
    <submittedName>
        <fullName evidence="2">Uncharacterized protein</fullName>
    </submittedName>
</protein>
<feature type="compositionally biased region" description="Pro residues" evidence="1">
    <location>
        <begin position="24"/>
        <end position="51"/>
    </location>
</feature>
<reference evidence="2 3" key="1">
    <citation type="submission" date="2018-02" db="EMBL/GenBank/DDBJ databases">
        <title>Genomic Encyclopedia of Archaeal and Bacterial Type Strains, Phase II (KMG-II): from individual species to whole genera.</title>
        <authorList>
            <person name="Goeker M."/>
        </authorList>
    </citation>
    <scope>NUCLEOTIDE SEQUENCE [LARGE SCALE GENOMIC DNA]</scope>
    <source>
        <strain evidence="2 3">YU 961-1</strain>
    </source>
</reference>
<dbReference type="EMBL" id="PTIX01000020">
    <property type="protein sequence ID" value="PPK64312.1"/>
    <property type="molecule type" value="Genomic_DNA"/>
</dbReference>
<proteinExistence type="predicted"/>
<feature type="compositionally biased region" description="Low complexity" evidence="1">
    <location>
        <begin position="120"/>
        <end position="130"/>
    </location>
</feature>
<feature type="compositionally biased region" description="Basic and acidic residues" evidence="1">
    <location>
        <begin position="67"/>
        <end position="79"/>
    </location>
</feature>
<evidence type="ECO:0000256" key="1">
    <source>
        <dbReference type="SAM" id="MobiDB-lite"/>
    </source>
</evidence>
<organism evidence="2 3">
    <name type="scientific">Actinokineospora auranticolor</name>
    <dbReference type="NCBI Taxonomy" id="155976"/>
    <lineage>
        <taxon>Bacteria</taxon>
        <taxon>Bacillati</taxon>
        <taxon>Actinomycetota</taxon>
        <taxon>Actinomycetes</taxon>
        <taxon>Pseudonocardiales</taxon>
        <taxon>Pseudonocardiaceae</taxon>
        <taxon>Actinokineospora</taxon>
    </lineage>
</organism>
<gene>
    <name evidence="2" type="ORF">CLV40_12033</name>
</gene>
<comment type="caution">
    <text evidence="2">The sequence shown here is derived from an EMBL/GenBank/DDBJ whole genome shotgun (WGS) entry which is preliminary data.</text>
</comment>
<sequence length="367" mass="39593">MPGRCGPSRTRHRTSPRTSGSPRRPWPTPRPAHPARHPPPAPAPQSPPHPATRPSQAHPASPPRVPFHPEDLPPPRDTARAPSPAASAPGPPPLPADPSRLPPALSLPPRVKARLRASRARSPAASALRVPLPPEPRRTARLGEVSPALRPVGRTPLPADPYRLSARLRVKVHCLIGRALPRAVSAFPAMVWVPSPVVLYRLARLGAVFPVSPLVGRVPLPVGLSRLFSRLRVRVHRLSARTQPRAVSAFPVTARVLPPVVLYRLARLGAVFPVSPLVGRMPLQVDLSHPFPLPRVKAHRLRGRAPPPAVSVFPAVVRVPLLVVLCRRVRLGMPSPILLLTGRTQLLAGLSLSLSLPPLVRVYRPSG</sequence>
<accession>A0A2S6GGH5</accession>
<feature type="compositionally biased region" description="Low complexity" evidence="1">
    <location>
        <begin position="97"/>
        <end position="110"/>
    </location>
</feature>
<name>A0A2S6GGH5_9PSEU</name>
<feature type="region of interest" description="Disordered" evidence="1">
    <location>
        <begin position="1"/>
        <end position="141"/>
    </location>
</feature>
<evidence type="ECO:0000313" key="3">
    <source>
        <dbReference type="Proteomes" id="UP000239203"/>
    </source>
</evidence>
<dbReference type="AlphaFoldDB" id="A0A2S6GGH5"/>
<evidence type="ECO:0000313" key="2">
    <source>
        <dbReference type="EMBL" id="PPK64312.1"/>
    </source>
</evidence>
<keyword evidence="3" id="KW-1185">Reference proteome</keyword>
<dbReference type="Proteomes" id="UP000239203">
    <property type="component" value="Unassembled WGS sequence"/>
</dbReference>